<accession>A0AAW2GQ80</accession>
<keyword evidence="1" id="KW-0812">Transmembrane</keyword>
<organism evidence="2 3">
    <name type="scientific">Cardiocondyla obscurior</name>
    <dbReference type="NCBI Taxonomy" id="286306"/>
    <lineage>
        <taxon>Eukaryota</taxon>
        <taxon>Metazoa</taxon>
        <taxon>Ecdysozoa</taxon>
        <taxon>Arthropoda</taxon>
        <taxon>Hexapoda</taxon>
        <taxon>Insecta</taxon>
        <taxon>Pterygota</taxon>
        <taxon>Neoptera</taxon>
        <taxon>Endopterygota</taxon>
        <taxon>Hymenoptera</taxon>
        <taxon>Apocrita</taxon>
        <taxon>Aculeata</taxon>
        <taxon>Formicoidea</taxon>
        <taxon>Formicidae</taxon>
        <taxon>Myrmicinae</taxon>
        <taxon>Cardiocondyla</taxon>
    </lineage>
</organism>
<dbReference type="AlphaFoldDB" id="A0AAW2GQ80"/>
<keyword evidence="1" id="KW-0472">Membrane</keyword>
<name>A0AAW2GQ80_9HYME</name>
<keyword evidence="3" id="KW-1185">Reference proteome</keyword>
<feature type="transmembrane region" description="Helical" evidence="1">
    <location>
        <begin position="90"/>
        <end position="109"/>
    </location>
</feature>
<comment type="caution">
    <text evidence="2">The sequence shown here is derived from an EMBL/GenBank/DDBJ whole genome shotgun (WGS) entry which is preliminary data.</text>
</comment>
<evidence type="ECO:0000313" key="3">
    <source>
        <dbReference type="Proteomes" id="UP001430953"/>
    </source>
</evidence>
<reference evidence="2 3" key="1">
    <citation type="submission" date="2023-03" db="EMBL/GenBank/DDBJ databases">
        <title>High recombination rates correlate with genetic variation in Cardiocondyla obscurior ants.</title>
        <authorList>
            <person name="Errbii M."/>
        </authorList>
    </citation>
    <scope>NUCLEOTIDE SEQUENCE [LARGE SCALE GENOMIC DNA]</scope>
    <source>
        <strain evidence="2">Alpha-2009</strain>
        <tissue evidence="2">Whole body</tissue>
    </source>
</reference>
<dbReference type="EMBL" id="JADYXP020000003">
    <property type="protein sequence ID" value="KAL0129422.1"/>
    <property type="molecule type" value="Genomic_DNA"/>
</dbReference>
<evidence type="ECO:0000313" key="2">
    <source>
        <dbReference type="EMBL" id="KAL0129422.1"/>
    </source>
</evidence>
<dbReference type="Proteomes" id="UP001430953">
    <property type="component" value="Unassembled WGS sequence"/>
</dbReference>
<proteinExistence type="predicted"/>
<sequence length="111" mass="12798">MCFRLKVEFQGSTWTGTIFYKCFKSDRFLCPDGFLSNLNLFAAQKFQGSTWTGIFFIKSFISDSCLVIGVPGRPQNFYCDLYLVRGISAAFSRVPLAFYYSFFILLLPYKL</sequence>
<evidence type="ECO:0000256" key="1">
    <source>
        <dbReference type="SAM" id="Phobius"/>
    </source>
</evidence>
<keyword evidence="1" id="KW-1133">Transmembrane helix</keyword>
<gene>
    <name evidence="2" type="ORF">PUN28_004246</name>
</gene>
<protein>
    <submittedName>
        <fullName evidence="2">Uncharacterized protein</fullName>
    </submittedName>
</protein>